<gene>
    <name evidence="1" type="ORF">L6452_37617</name>
</gene>
<reference evidence="2" key="1">
    <citation type="journal article" date="2022" name="Mol. Ecol. Resour.">
        <title>The genomes of chicory, endive, great burdock and yacon provide insights into Asteraceae palaeo-polyploidization history and plant inulin production.</title>
        <authorList>
            <person name="Fan W."/>
            <person name="Wang S."/>
            <person name="Wang H."/>
            <person name="Wang A."/>
            <person name="Jiang F."/>
            <person name="Liu H."/>
            <person name="Zhao H."/>
            <person name="Xu D."/>
            <person name="Zhang Y."/>
        </authorList>
    </citation>
    <scope>NUCLEOTIDE SEQUENCE [LARGE SCALE GENOMIC DNA]</scope>
    <source>
        <strain evidence="2">cv. Niubang</strain>
    </source>
</reference>
<keyword evidence="2" id="KW-1185">Reference proteome</keyword>
<comment type="caution">
    <text evidence="1">The sequence shown here is derived from an EMBL/GenBank/DDBJ whole genome shotgun (WGS) entry which is preliminary data.</text>
</comment>
<reference evidence="1 2" key="2">
    <citation type="journal article" date="2022" name="Mol. Ecol. Resour.">
        <title>The genomes of chicory, endive, great burdock and yacon provide insights into Asteraceae paleo-polyploidization history and plant inulin production.</title>
        <authorList>
            <person name="Fan W."/>
            <person name="Wang S."/>
            <person name="Wang H."/>
            <person name="Wang A."/>
            <person name="Jiang F."/>
            <person name="Liu H."/>
            <person name="Zhao H."/>
            <person name="Xu D."/>
            <person name="Zhang Y."/>
        </authorList>
    </citation>
    <scope>NUCLEOTIDE SEQUENCE [LARGE SCALE GENOMIC DNA]</scope>
    <source>
        <strain evidence="2">cv. Niubang</strain>
    </source>
</reference>
<proteinExistence type="predicted"/>
<organism evidence="1 2">
    <name type="scientific">Arctium lappa</name>
    <name type="common">Greater burdock</name>
    <name type="synonym">Lappa major</name>
    <dbReference type="NCBI Taxonomy" id="4217"/>
    <lineage>
        <taxon>Eukaryota</taxon>
        <taxon>Viridiplantae</taxon>
        <taxon>Streptophyta</taxon>
        <taxon>Embryophyta</taxon>
        <taxon>Tracheophyta</taxon>
        <taxon>Spermatophyta</taxon>
        <taxon>Magnoliopsida</taxon>
        <taxon>eudicotyledons</taxon>
        <taxon>Gunneridae</taxon>
        <taxon>Pentapetalae</taxon>
        <taxon>asterids</taxon>
        <taxon>campanulids</taxon>
        <taxon>Asterales</taxon>
        <taxon>Asteraceae</taxon>
        <taxon>Carduoideae</taxon>
        <taxon>Cardueae</taxon>
        <taxon>Arctiinae</taxon>
        <taxon>Arctium</taxon>
    </lineage>
</organism>
<name>A0ACB8Y4J4_ARCLA</name>
<dbReference type="EMBL" id="CM042060">
    <property type="protein sequence ID" value="KAI3678330.1"/>
    <property type="molecule type" value="Genomic_DNA"/>
</dbReference>
<evidence type="ECO:0000313" key="2">
    <source>
        <dbReference type="Proteomes" id="UP001055879"/>
    </source>
</evidence>
<dbReference type="Proteomes" id="UP001055879">
    <property type="component" value="Linkage Group LG14"/>
</dbReference>
<accession>A0ACB8Y4J4</accession>
<protein>
    <submittedName>
        <fullName evidence="1">Uncharacterized protein</fullName>
    </submittedName>
</protein>
<evidence type="ECO:0000313" key="1">
    <source>
        <dbReference type="EMBL" id="KAI3678330.1"/>
    </source>
</evidence>
<sequence>MSLISDGSKKSVCIPRITYPSDDSERESHDDIDHSSEAYLSEADDEGEDISPRKPSPSPSFKELSDKADKYKANYKREKERNFHSQRRGKGLKAETLDWADEPTFDSEKEVSSYWKEDADYTPSEDIPSPSPSQNLPLSSKLSSYSSDWNDSNS</sequence>